<dbReference type="PROSITE" id="PS50928">
    <property type="entry name" value="ABC_TM1"/>
    <property type="match status" value="1"/>
</dbReference>
<dbReference type="GO" id="GO:0005886">
    <property type="term" value="C:plasma membrane"/>
    <property type="evidence" value="ECO:0007669"/>
    <property type="project" value="UniProtKB-SubCell"/>
</dbReference>
<evidence type="ECO:0000256" key="2">
    <source>
        <dbReference type="ARBA" id="ARBA00022448"/>
    </source>
</evidence>
<feature type="transmembrane region" description="Helical" evidence="7">
    <location>
        <begin position="100"/>
        <end position="129"/>
    </location>
</feature>
<gene>
    <name evidence="9" type="ORF">CAL29_01520</name>
</gene>
<dbReference type="SUPFAM" id="SSF161098">
    <property type="entry name" value="MetI-like"/>
    <property type="match status" value="1"/>
</dbReference>
<evidence type="ECO:0000256" key="6">
    <source>
        <dbReference type="ARBA" id="ARBA00023136"/>
    </source>
</evidence>
<keyword evidence="5 7" id="KW-1133">Transmembrane helix</keyword>
<feature type="transmembrane region" description="Helical" evidence="7">
    <location>
        <begin position="13"/>
        <end position="35"/>
    </location>
</feature>
<reference evidence="10" key="1">
    <citation type="submission" date="2017-05" db="EMBL/GenBank/DDBJ databases">
        <title>Complete and WGS of Bordetella genogroups.</title>
        <authorList>
            <person name="Spilker T."/>
            <person name="Lipuma J."/>
        </authorList>
    </citation>
    <scope>NUCLEOTIDE SEQUENCE [LARGE SCALE GENOMIC DNA]</scope>
    <source>
        <strain evidence="10">AU16122</strain>
    </source>
</reference>
<protein>
    <submittedName>
        <fullName evidence="9">ABC transporter permease</fullName>
    </submittedName>
</protein>
<evidence type="ECO:0000256" key="1">
    <source>
        <dbReference type="ARBA" id="ARBA00004651"/>
    </source>
</evidence>
<dbReference type="AlphaFoldDB" id="A0A261SNZ1"/>
<keyword evidence="3" id="KW-1003">Cell membrane</keyword>
<feature type="transmembrane region" description="Helical" evidence="7">
    <location>
        <begin position="252"/>
        <end position="278"/>
    </location>
</feature>
<dbReference type="CDD" id="cd06261">
    <property type="entry name" value="TM_PBP2"/>
    <property type="match status" value="1"/>
</dbReference>
<dbReference type="OrthoDB" id="9803623at2"/>
<dbReference type="EMBL" id="NEVM01000001">
    <property type="protein sequence ID" value="OZI38550.1"/>
    <property type="molecule type" value="Genomic_DNA"/>
</dbReference>
<evidence type="ECO:0000259" key="8">
    <source>
        <dbReference type="PROSITE" id="PS50928"/>
    </source>
</evidence>
<proteinExistence type="inferred from homology"/>
<evidence type="ECO:0000256" key="4">
    <source>
        <dbReference type="ARBA" id="ARBA00022692"/>
    </source>
</evidence>
<keyword evidence="10" id="KW-1185">Reference proteome</keyword>
<dbReference type="Pfam" id="PF00528">
    <property type="entry name" value="BPD_transp_1"/>
    <property type="match status" value="1"/>
</dbReference>
<evidence type="ECO:0000256" key="7">
    <source>
        <dbReference type="RuleBase" id="RU363032"/>
    </source>
</evidence>
<evidence type="ECO:0000313" key="9">
    <source>
        <dbReference type="EMBL" id="OZI38550.1"/>
    </source>
</evidence>
<evidence type="ECO:0000313" key="10">
    <source>
        <dbReference type="Proteomes" id="UP000216020"/>
    </source>
</evidence>
<accession>A0A261SNZ1</accession>
<dbReference type="PANTHER" id="PTHR43163">
    <property type="entry name" value="DIPEPTIDE TRANSPORT SYSTEM PERMEASE PROTEIN DPPB-RELATED"/>
    <property type="match status" value="1"/>
</dbReference>
<dbReference type="PANTHER" id="PTHR43163:SF9">
    <property type="entry name" value="ABC TRANSPORTER PERMEASE PROTEIN"/>
    <property type="match status" value="1"/>
</dbReference>
<dbReference type="GO" id="GO:0055085">
    <property type="term" value="P:transmembrane transport"/>
    <property type="evidence" value="ECO:0007669"/>
    <property type="project" value="InterPro"/>
</dbReference>
<keyword evidence="6 7" id="KW-0472">Membrane</keyword>
<feature type="transmembrane region" description="Helical" evidence="7">
    <location>
        <begin position="298"/>
        <end position="324"/>
    </location>
</feature>
<dbReference type="Gene3D" id="1.10.3720.10">
    <property type="entry name" value="MetI-like"/>
    <property type="match status" value="1"/>
</dbReference>
<feature type="domain" description="ABC transmembrane type-1" evidence="8">
    <location>
        <begin position="105"/>
        <end position="321"/>
    </location>
</feature>
<feature type="transmembrane region" description="Helical" evidence="7">
    <location>
        <begin position="141"/>
        <end position="167"/>
    </location>
</feature>
<dbReference type="InterPro" id="IPR035906">
    <property type="entry name" value="MetI-like_sf"/>
</dbReference>
<sequence>MAYRGVRPVWRRLFYRLLQVVPTVFVIVLVSFALMKAAPGDLVDVMAGESGGATAEYMQEMRELYGLDAPIQKQFLTFMNRVIHLDLGYSFRDSMPVSTLIAGALPATLLLSLSALAFALIVGVALGVLSARYRGTALDTGITVFSSIGFATPLFWIGLMFIVFFGVKLRWLPVAGFSTVGADYANTWQYIKDVGMHLVLPALSLGIYYLALYVRLTRSAMLDILDLDFVRTARAKGLTERRVLLRHVLRNALLPIVTITGLHLGGLFSGTVVIETVFGWPGLGRLAYDAVGARDLNLFLSIFLCSSVLVISMNLAVDFLYAVLDPRIEVAR</sequence>
<comment type="subcellular location">
    <subcellularLocation>
        <location evidence="1 7">Cell membrane</location>
        <topology evidence="1 7">Multi-pass membrane protein</topology>
    </subcellularLocation>
</comment>
<dbReference type="InterPro" id="IPR000515">
    <property type="entry name" value="MetI-like"/>
</dbReference>
<comment type="similarity">
    <text evidence="7">Belongs to the binding-protein-dependent transport system permease family.</text>
</comment>
<name>A0A261SNZ1_9BORD</name>
<dbReference type="Pfam" id="PF19300">
    <property type="entry name" value="BPD_transp_1_N"/>
    <property type="match status" value="1"/>
</dbReference>
<keyword evidence="4 7" id="KW-0812">Transmembrane</keyword>
<keyword evidence="2 7" id="KW-0813">Transport</keyword>
<comment type="caution">
    <text evidence="9">The sequence shown here is derived from an EMBL/GenBank/DDBJ whole genome shotgun (WGS) entry which is preliminary data.</text>
</comment>
<organism evidence="9 10">
    <name type="scientific">Bordetella genomosp. 10</name>
    <dbReference type="NCBI Taxonomy" id="1416804"/>
    <lineage>
        <taxon>Bacteria</taxon>
        <taxon>Pseudomonadati</taxon>
        <taxon>Pseudomonadota</taxon>
        <taxon>Betaproteobacteria</taxon>
        <taxon>Burkholderiales</taxon>
        <taxon>Alcaligenaceae</taxon>
        <taxon>Bordetella</taxon>
    </lineage>
</organism>
<dbReference type="Proteomes" id="UP000216020">
    <property type="component" value="Unassembled WGS sequence"/>
</dbReference>
<evidence type="ECO:0000256" key="5">
    <source>
        <dbReference type="ARBA" id="ARBA00022989"/>
    </source>
</evidence>
<feature type="transmembrane region" description="Helical" evidence="7">
    <location>
        <begin position="194"/>
        <end position="214"/>
    </location>
</feature>
<evidence type="ECO:0000256" key="3">
    <source>
        <dbReference type="ARBA" id="ARBA00022475"/>
    </source>
</evidence>
<dbReference type="InterPro" id="IPR045621">
    <property type="entry name" value="BPD_transp_1_N"/>
</dbReference>